<gene>
    <name evidence="2" type="ORF">OBRU01_10683</name>
</gene>
<dbReference type="AlphaFoldDB" id="A0A0L7LD91"/>
<feature type="compositionally biased region" description="Basic and acidic residues" evidence="1">
    <location>
        <begin position="1"/>
        <end position="10"/>
    </location>
</feature>
<protein>
    <submittedName>
        <fullName evidence="2">Benomyl/methotrexate resistance protein</fullName>
    </submittedName>
</protein>
<evidence type="ECO:0000256" key="1">
    <source>
        <dbReference type="SAM" id="MobiDB-lite"/>
    </source>
</evidence>
<dbReference type="EMBL" id="JTDY01001587">
    <property type="protein sequence ID" value="KOB73447.1"/>
    <property type="molecule type" value="Genomic_DNA"/>
</dbReference>
<evidence type="ECO:0000313" key="3">
    <source>
        <dbReference type="Proteomes" id="UP000037510"/>
    </source>
</evidence>
<name>A0A0L7LD91_OPEBR</name>
<feature type="compositionally biased region" description="Basic and acidic residues" evidence="1">
    <location>
        <begin position="18"/>
        <end position="40"/>
    </location>
</feature>
<evidence type="ECO:0000313" key="2">
    <source>
        <dbReference type="EMBL" id="KOB73447.1"/>
    </source>
</evidence>
<organism evidence="2 3">
    <name type="scientific">Operophtera brumata</name>
    <name type="common">Winter moth</name>
    <name type="synonym">Phalaena brumata</name>
    <dbReference type="NCBI Taxonomy" id="104452"/>
    <lineage>
        <taxon>Eukaryota</taxon>
        <taxon>Metazoa</taxon>
        <taxon>Ecdysozoa</taxon>
        <taxon>Arthropoda</taxon>
        <taxon>Hexapoda</taxon>
        <taxon>Insecta</taxon>
        <taxon>Pterygota</taxon>
        <taxon>Neoptera</taxon>
        <taxon>Endopterygota</taxon>
        <taxon>Lepidoptera</taxon>
        <taxon>Glossata</taxon>
        <taxon>Ditrysia</taxon>
        <taxon>Geometroidea</taxon>
        <taxon>Geometridae</taxon>
        <taxon>Larentiinae</taxon>
        <taxon>Operophtera</taxon>
    </lineage>
</organism>
<feature type="compositionally biased region" description="Basic and acidic residues" evidence="1">
    <location>
        <begin position="98"/>
        <end position="114"/>
    </location>
</feature>
<dbReference type="Proteomes" id="UP000037510">
    <property type="component" value="Unassembled WGS sequence"/>
</dbReference>
<accession>A0A0L7LD91</accession>
<reference evidence="2 3" key="1">
    <citation type="journal article" date="2015" name="Genome Biol. Evol.">
        <title>The genome of winter moth (Operophtera brumata) provides a genomic perspective on sexual dimorphism and phenology.</title>
        <authorList>
            <person name="Derks M.F."/>
            <person name="Smit S."/>
            <person name="Salis L."/>
            <person name="Schijlen E."/>
            <person name="Bossers A."/>
            <person name="Mateman C."/>
            <person name="Pijl A.S."/>
            <person name="de Ridder D."/>
            <person name="Groenen M.A."/>
            <person name="Visser M.E."/>
            <person name="Megens H.J."/>
        </authorList>
    </citation>
    <scope>NUCLEOTIDE SEQUENCE [LARGE SCALE GENOMIC DNA]</scope>
    <source>
        <strain evidence="2">WM2013NL</strain>
        <tissue evidence="2">Head and thorax</tissue>
    </source>
</reference>
<feature type="compositionally biased region" description="Low complexity" evidence="1">
    <location>
        <begin position="115"/>
        <end position="127"/>
    </location>
</feature>
<feature type="region of interest" description="Disordered" evidence="1">
    <location>
        <begin position="87"/>
        <end position="129"/>
    </location>
</feature>
<comment type="caution">
    <text evidence="2">The sequence shown here is derived from an EMBL/GenBank/DDBJ whole genome shotgun (WGS) entry which is preliminary data.</text>
</comment>
<keyword evidence="3" id="KW-1185">Reference proteome</keyword>
<feature type="compositionally biased region" description="Basic residues" evidence="1">
    <location>
        <begin position="41"/>
        <end position="54"/>
    </location>
</feature>
<sequence>MATAKRKQEELGEECDDQEQHDNECSDDDDAKRPRLELHHQHISHHQLPHHRHVHPEYLVPRTFCKETTDVPFDLSNWQVRSNKYDLSGSKFDQSSSNDREFTNASESSERDQNDLNNTDQNDQSDQPINFAYYHF</sequence>
<proteinExistence type="predicted"/>
<feature type="region of interest" description="Disordered" evidence="1">
    <location>
        <begin position="1"/>
        <end position="54"/>
    </location>
</feature>